<name>A0ABW9AFQ3_9BURK</name>
<keyword evidence="9" id="KW-1185">Reference proteome</keyword>
<evidence type="ECO:0000313" key="8">
    <source>
        <dbReference type="EMBL" id="MFL9926720.1"/>
    </source>
</evidence>
<comment type="subcellular location">
    <subcellularLocation>
        <location evidence="1">Cell outer membrane</location>
    </subcellularLocation>
</comment>
<evidence type="ECO:0008006" key="10">
    <source>
        <dbReference type="Google" id="ProtNLM"/>
    </source>
</evidence>
<keyword evidence="3" id="KW-0808">Transferase</keyword>
<dbReference type="InterPro" id="IPR011250">
    <property type="entry name" value="OMP/PagP_B-barrel"/>
</dbReference>
<evidence type="ECO:0000256" key="7">
    <source>
        <dbReference type="ARBA" id="ARBA00023315"/>
    </source>
</evidence>
<evidence type="ECO:0000256" key="4">
    <source>
        <dbReference type="ARBA" id="ARBA00022729"/>
    </source>
</evidence>
<comment type="similarity">
    <text evidence="2">Belongs to the lipid A palmitoyltransferase family.</text>
</comment>
<accession>A0ABW9AFQ3</accession>
<dbReference type="Gene3D" id="2.40.160.20">
    <property type="match status" value="1"/>
</dbReference>
<dbReference type="Proteomes" id="UP001629246">
    <property type="component" value="Unassembled WGS sequence"/>
</dbReference>
<organism evidence="8 9">
    <name type="scientific">Herbaspirillum lusitanum</name>
    <dbReference type="NCBI Taxonomy" id="213312"/>
    <lineage>
        <taxon>Bacteria</taxon>
        <taxon>Pseudomonadati</taxon>
        <taxon>Pseudomonadota</taxon>
        <taxon>Betaproteobacteria</taxon>
        <taxon>Burkholderiales</taxon>
        <taxon>Oxalobacteraceae</taxon>
        <taxon>Herbaspirillum</taxon>
    </lineage>
</organism>
<dbReference type="Pfam" id="PF07017">
    <property type="entry name" value="PagP"/>
    <property type="match status" value="1"/>
</dbReference>
<dbReference type="InterPro" id="IPR009746">
    <property type="entry name" value="LipidA_acyl_PagP"/>
</dbReference>
<keyword evidence="6" id="KW-0998">Cell outer membrane</keyword>
<keyword evidence="4" id="KW-0732">Signal</keyword>
<evidence type="ECO:0000256" key="3">
    <source>
        <dbReference type="ARBA" id="ARBA00022679"/>
    </source>
</evidence>
<evidence type="ECO:0000256" key="5">
    <source>
        <dbReference type="ARBA" id="ARBA00023136"/>
    </source>
</evidence>
<protein>
    <recommendedName>
        <fullName evidence="10">Palmitoyl transferase</fullName>
    </recommendedName>
</protein>
<proteinExistence type="inferred from homology"/>
<reference evidence="8 9" key="1">
    <citation type="journal article" date="2024" name="Chem. Sci.">
        <title>Discovery of megapolipeptins by genome mining of a Burkholderiales bacteria collection.</title>
        <authorList>
            <person name="Paulo B.S."/>
            <person name="Recchia M.J.J."/>
            <person name="Lee S."/>
            <person name="Fergusson C.H."/>
            <person name="Romanowski S.B."/>
            <person name="Hernandez A."/>
            <person name="Krull N."/>
            <person name="Liu D.Y."/>
            <person name="Cavanagh H."/>
            <person name="Bos A."/>
            <person name="Gray C.A."/>
            <person name="Murphy B.T."/>
            <person name="Linington R.G."/>
            <person name="Eustaquio A.S."/>
        </authorList>
    </citation>
    <scope>NUCLEOTIDE SEQUENCE [LARGE SCALE GENOMIC DNA]</scope>
    <source>
        <strain evidence="8 9">RL21-008-BIB-A</strain>
    </source>
</reference>
<gene>
    <name evidence="8" type="ORF">PQR62_20775</name>
</gene>
<comment type="caution">
    <text evidence="8">The sequence shown here is derived from an EMBL/GenBank/DDBJ whole genome shotgun (WGS) entry which is preliminary data.</text>
</comment>
<evidence type="ECO:0000313" key="9">
    <source>
        <dbReference type="Proteomes" id="UP001629246"/>
    </source>
</evidence>
<sequence>MNKYQFAPRSLPLHSQALNAGPAHSHISGVNGIDAITTHPAQHYVGLLAQRAGTGFMAAALGLALYGGLAGKAHAEDYSLWQETKNHASEIWDKGDDAIYISGWAHHGRSTYTREKLNELNEHAWGLGFGKTMRNERGNDESLYGFVIKDSHRHPQIMAGYAYEWVFPIGHTPLELGIGGTAMLMSRQDYFGGVPFPVPLPLASIGTKKAKVMFAYVPRLSSNKNNGDVLLVFGRIEM</sequence>
<keyword evidence="5" id="KW-0472">Membrane</keyword>
<evidence type="ECO:0000256" key="1">
    <source>
        <dbReference type="ARBA" id="ARBA00004442"/>
    </source>
</evidence>
<evidence type="ECO:0000256" key="6">
    <source>
        <dbReference type="ARBA" id="ARBA00023237"/>
    </source>
</evidence>
<evidence type="ECO:0000256" key="2">
    <source>
        <dbReference type="ARBA" id="ARBA00006368"/>
    </source>
</evidence>
<keyword evidence="7" id="KW-0012">Acyltransferase</keyword>
<dbReference type="SUPFAM" id="SSF56925">
    <property type="entry name" value="OMPA-like"/>
    <property type="match status" value="1"/>
</dbReference>
<dbReference type="EMBL" id="JAQQFM010000009">
    <property type="protein sequence ID" value="MFL9926720.1"/>
    <property type="molecule type" value="Genomic_DNA"/>
</dbReference>